<feature type="compositionally biased region" description="Basic residues" evidence="1">
    <location>
        <begin position="250"/>
        <end position="267"/>
    </location>
</feature>
<dbReference type="GeneID" id="119629454"/>
<feature type="region of interest" description="Disordered" evidence="1">
    <location>
        <begin position="206"/>
        <end position="228"/>
    </location>
</feature>
<reference evidence="4" key="1">
    <citation type="journal article" date="2008" name="Insect Biochem. Mol. Biol.">
        <title>The genome of a lepidopteran model insect, the silkworm Bombyx mori.</title>
        <authorList>
            <consortium name="International Silkworm Genome Consortium"/>
        </authorList>
    </citation>
    <scope>NUCLEOTIDE SEQUENCE [LARGE SCALE GENOMIC DNA]</scope>
    <source>
        <strain evidence="4">p50T</strain>
    </source>
</reference>
<dbReference type="RefSeq" id="XP_037871125.1">
    <property type="nucleotide sequence ID" value="XM_038015197.1"/>
</dbReference>
<proteinExistence type="predicted"/>
<dbReference type="Proteomes" id="UP000005204">
    <property type="component" value="Unassembled WGS sequence"/>
</dbReference>
<reference evidence="3" key="2">
    <citation type="submission" date="2022-06" db="UniProtKB">
        <authorList>
            <consortium name="EnsemblMetazoa"/>
        </authorList>
    </citation>
    <scope>IDENTIFICATION</scope>
    <source>
        <strain evidence="3">p50T (Dazao)</strain>
    </source>
</reference>
<feature type="region of interest" description="Disordered" evidence="1">
    <location>
        <begin position="243"/>
        <end position="274"/>
    </location>
</feature>
<evidence type="ECO:0000259" key="2">
    <source>
        <dbReference type="Pfam" id="PF23055"/>
    </source>
</evidence>
<evidence type="ECO:0000313" key="4">
    <source>
        <dbReference type="Proteomes" id="UP000005204"/>
    </source>
</evidence>
<feature type="compositionally biased region" description="Low complexity" evidence="1">
    <location>
        <begin position="215"/>
        <end position="228"/>
    </location>
</feature>
<sequence length="312" mass="35511">MSKSRDSETTDSGSTKTQLETRNVTTRRTKTKRVSMDPDPQTSFDVRKLNFKVPTFSPDDPEIWFALLEGQFENFGITDDHAKFNQVITNLDIVHAKAVKDIIVNPPARHRYDKVKFELIKRLTASHENKVRQLLTHEELGDRKASQFLRHLQDLAGPDVPEEFLRSIWSNRLPPSIQTVLASQSSQRLEDLAELADRIQEITSPPQLAATSAQVVETGSTGPGSTVSGEIAELRKMVEHLALKLDEHTRRSRHPRRTNPPQRRRSNSRSSTRSASMYRRFPICWYHSKFASRAHKCQKPCDYKSGNAAGNQ</sequence>
<accession>A0A8R2LZS2</accession>
<feature type="domain" description="DUF7041" evidence="2">
    <location>
        <begin position="53"/>
        <end position="136"/>
    </location>
</feature>
<evidence type="ECO:0000256" key="1">
    <source>
        <dbReference type="SAM" id="MobiDB-lite"/>
    </source>
</evidence>
<feature type="compositionally biased region" description="Polar residues" evidence="1">
    <location>
        <begin position="10"/>
        <end position="20"/>
    </location>
</feature>
<dbReference type="KEGG" id="bmor:119629454"/>
<evidence type="ECO:0000313" key="3">
    <source>
        <dbReference type="EnsemblMetazoa" id="XP_037871125.1"/>
    </source>
</evidence>
<dbReference type="PANTHER" id="PTHR33327">
    <property type="entry name" value="ENDONUCLEASE"/>
    <property type="match status" value="1"/>
</dbReference>
<dbReference type="SMR" id="A0A8R2LZS2"/>
<dbReference type="AlphaFoldDB" id="A0A8R2LZS2"/>
<feature type="region of interest" description="Disordered" evidence="1">
    <location>
        <begin position="1"/>
        <end position="40"/>
    </location>
</feature>
<keyword evidence="4" id="KW-1185">Reference proteome</keyword>
<dbReference type="EnsemblMetazoa" id="XM_038015197.1">
    <property type="protein sequence ID" value="XP_037871125.1"/>
    <property type="gene ID" value="LOC119629454"/>
</dbReference>
<protein>
    <recommendedName>
        <fullName evidence="2">DUF7041 domain-containing protein</fullName>
    </recommendedName>
</protein>
<organism evidence="3 4">
    <name type="scientific">Bombyx mori</name>
    <name type="common">Silk moth</name>
    <dbReference type="NCBI Taxonomy" id="7091"/>
    <lineage>
        <taxon>Eukaryota</taxon>
        <taxon>Metazoa</taxon>
        <taxon>Ecdysozoa</taxon>
        <taxon>Arthropoda</taxon>
        <taxon>Hexapoda</taxon>
        <taxon>Insecta</taxon>
        <taxon>Pterygota</taxon>
        <taxon>Neoptera</taxon>
        <taxon>Endopterygota</taxon>
        <taxon>Lepidoptera</taxon>
        <taxon>Glossata</taxon>
        <taxon>Ditrysia</taxon>
        <taxon>Bombycoidea</taxon>
        <taxon>Bombycidae</taxon>
        <taxon>Bombycinae</taxon>
        <taxon>Bombyx</taxon>
    </lineage>
</organism>
<dbReference type="InterPro" id="IPR055469">
    <property type="entry name" value="DUF7041"/>
</dbReference>
<dbReference type="Pfam" id="PF23055">
    <property type="entry name" value="DUF7041"/>
    <property type="match status" value="1"/>
</dbReference>
<dbReference type="PANTHER" id="PTHR33327:SF3">
    <property type="entry name" value="RNA-DIRECTED DNA POLYMERASE"/>
    <property type="match status" value="1"/>
</dbReference>
<name>A0A8R2LZS2_BOMMO</name>